<proteinExistence type="predicted"/>
<gene>
    <name evidence="2" type="ORF">GALMADRAFT_253211</name>
</gene>
<dbReference type="Proteomes" id="UP000027222">
    <property type="component" value="Unassembled WGS sequence"/>
</dbReference>
<keyword evidence="1" id="KW-0732">Signal</keyword>
<protein>
    <recommendedName>
        <fullName evidence="4">Hydrophobin</fullName>
    </recommendedName>
</protein>
<evidence type="ECO:0000256" key="1">
    <source>
        <dbReference type="SAM" id="SignalP"/>
    </source>
</evidence>
<name>A0A067SNB1_GALM3</name>
<reference evidence="3" key="1">
    <citation type="journal article" date="2014" name="Proc. Natl. Acad. Sci. U.S.A.">
        <title>Extensive sampling of basidiomycete genomes demonstrates inadequacy of the white-rot/brown-rot paradigm for wood decay fungi.</title>
        <authorList>
            <person name="Riley R."/>
            <person name="Salamov A.A."/>
            <person name="Brown D.W."/>
            <person name="Nagy L.G."/>
            <person name="Floudas D."/>
            <person name="Held B.W."/>
            <person name="Levasseur A."/>
            <person name="Lombard V."/>
            <person name="Morin E."/>
            <person name="Otillar R."/>
            <person name="Lindquist E.A."/>
            <person name="Sun H."/>
            <person name="LaButti K.M."/>
            <person name="Schmutz J."/>
            <person name="Jabbour D."/>
            <person name="Luo H."/>
            <person name="Baker S.E."/>
            <person name="Pisabarro A.G."/>
            <person name="Walton J.D."/>
            <person name="Blanchette R.A."/>
            <person name="Henrissat B."/>
            <person name="Martin F."/>
            <person name="Cullen D."/>
            <person name="Hibbett D.S."/>
            <person name="Grigoriev I.V."/>
        </authorList>
    </citation>
    <scope>NUCLEOTIDE SEQUENCE [LARGE SCALE GENOMIC DNA]</scope>
    <source>
        <strain evidence="3">CBS 339.88</strain>
    </source>
</reference>
<keyword evidence="3" id="KW-1185">Reference proteome</keyword>
<feature type="chain" id="PRO_5001648520" description="Hydrophobin" evidence="1">
    <location>
        <begin position="22"/>
        <end position="84"/>
    </location>
</feature>
<feature type="signal peptide" evidence="1">
    <location>
        <begin position="1"/>
        <end position="21"/>
    </location>
</feature>
<feature type="non-terminal residue" evidence="2">
    <location>
        <position position="84"/>
    </location>
</feature>
<sequence>MKLLQVVSLAIPLLLASPALSAANICCVEIAGGSCDGIAAPALSVALLADPTIELVNKEGKAVSPDACCCVSPNPLNCRNLCDV</sequence>
<evidence type="ECO:0000313" key="3">
    <source>
        <dbReference type="Proteomes" id="UP000027222"/>
    </source>
</evidence>
<accession>A0A067SNB1</accession>
<dbReference type="EMBL" id="KL142389">
    <property type="protein sequence ID" value="KDR72405.1"/>
    <property type="molecule type" value="Genomic_DNA"/>
</dbReference>
<evidence type="ECO:0000313" key="2">
    <source>
        <dbReference type="EMBL" id="KDR72405.1"/>
    </source>
</evidence>
<dbReference type="AlphaFoldDB" id="A0A067SNB1"/>
<dbReference type="HOGENOM" id="CLU_176443_0_0_1"/>
<organism evidence="2 3">
    <name type="scientific">Galerina marginata (strain CBS 339.88)</name>
    <dbReference type="NCBI Taxonomy" id="685588"/>
    <lineage>
        <taxon>Eukaryota</taxon>
        <taxon>Fungi</taxon>
        <taxon>Dikarya</taxon>
        <taxon>Basidiomycota</taxon>
        <taxon>Agaricomycotina</taxon>
        <taxon>Agaricomycetes</taxon>
        <taxon>Agaricomycetidae</taxon>
        <taxon>Agaricales</taxon>
        <taxon>Agaricineae</taxon>
        <taxon>Strophariaceae</taxon>
        <taxon>Galerina</taxon>
    </lineage>
</organism>
<evidence type="ECO:0008006" key="4">
    <source>
        <dbReference type="Google" id="ProtNLM"/>
    </source>
</evidence>